<evidence type="ECO:0000313" key="2">
    <source>
        <dbReference type="Proteomes" id="UP001412067"/>
    </source>
</evidence>
<evidence type="ECO:0000313" key="1">
    <source>
        <dbReference type="EMBL" id="KAK8970976.1"/>
    </source>
</evidence>
<gene>
    <name evidence="1" type="ORF">KSP40_PGU012708</name>
</gene>
<keyword evidence="2" id="KW-1185">Reference proteome</keyword>
<accession>A0ABR2N4A3</accession>
<proteinExistence type="predicted"/>
<comment type="caution">
    <text evidence="1">The sequence shown here is derived from an EMBL/GenBank/DDBJ whole genome shotgun (WGS) entry which is preliminary data.</text>
</comment>
<protein>
    <submittedName>
        <fullName evidence="1">Uncharacterized protein</fullName>
    </submittedName>
</protein>
<sequence>MCGRRGNVHGAGCCGRSEHGGLQALQEEVQEWELAFHLVILRYIHHSVYIS</sequence>
<name>A0ABR2N4A3_9ASPA</name>
<dbReference type="Proteomes" id="UP001412067">
    <property type="component" value="Unassembled WGS sequence"/>
</dbReference>
<dbReference type="EMBL" id="JBBWWR010000001">
    <property type="protein sequence ID" value="KAK8970976.1"/>
    <property type="molecule type" value="Genomic_DNA"/>
</dbReference>
<organism evidence="1 2">
    <name type="scientific">Platanthera guangdongensis</name>
    <dbReference type="NCBI Taxonomy" id="2320717"/>
    <lineage>
        <taxon>Eukaryota</taxon>
        <taxon>Viridiplantae</taxon>
        <taxon>Streptophyta</taxon>
        <taxon>Embryophyta</taxon>
        <taxon>Tracheophyta</taxon>
        <taxon>Spermatophyta</taxon>
        <taxon>Magnoliopsida</taxon>
        <taxon>Liliopsida</taxon>
        <taxon>Asparagales</taxon>
        <taxon>Orchidaceae</taxon>
        <taxon>Orchidoideae</taxon>
        <taxon>Orchideae</taxon>
        <taxon>Orchidinae</taxon>
        <taxon>Platanthera</taxon>
    </lineage>
</organism>
<reference evidence="1 2" key="1">
    <citation type="journal article" date="2022" name="Nat. Plants">
        <title>Genomes of leafy and leafless Platanthera orchids illuminate the evolution of mycoheterotrophy.</title>
        <authorList>
            <person name="Li M.H."/>
            <person name="Liu K.W."/>
            <person name="Li Z."/>
            <person name="Lu H.C."/>
            <person name="Ye Q.L."/>
            <person name="Zhang D."/>
            <person name="Wang J.Y."/>
            <person name="Li Y.F."/>
            <person name="Zhong Z.M."/>
            <person name="Liu X."/>
            <person name="Yu X."/>
            <person name="Liu D.K."/>
            <person name="Tu X.D."/>
            <person name="Liu B."/>
            <person name="Hao Y."/>
            <person name="Liao X.Y."/>
            <person name="Jiang Y.T."/>
            <person name="Sun W.H."/>
            <person name="Chen J."/>
            <person name="Chen Y.Q."/>
            <person name="Ai Y."/>
            <person name="Zhai J.W."/>
            <person name="Wu S.S."/>
            <person name="Zhou Z."/>
            <person name="Hsiao Y.Y."/>
            <person name="Wu W.L."/>
            <person name="Chen Y.Y."/>
            <person name="Lin Y.F."/>
            <person name="Hsu J.L."/>
            <person name="Li C.Y."/>
            <person name="Wang Z.W."/>
            <person name="Zhao X."/>
            <person name="Zhong W.Y."/>
            <person name="Ma X.K."/>
            <person name="Ma L."/>
            <person name="Huang J."/>
            <person name="Chen G.Z."/>
            <person name="Huang M.Z."/>
            <person name="Huang L."/>
            <person name="Peng D.H."/>
            <person name="Luo Y.B."/>
            <person name="Zou S.Q."/>
            <person name="Chen S.P."/>
            <person name="Lan S."/>
            <person name="Tsai W.C."/>
            <person name="Van de Peer Y."/>
            <person name="Liu Z.J."/>
        </authorList>
    </citation>
    <scope>NUCLEOTIDE SEQUENCE [LARGE SCALE GENOMIC DNA]</scope>
    <source>
        <strain evidence="1">Lor288</strain>
    </source>
</reference>